<organism evidence="1 2">
    <name type="scientific">Rhizoctonia solani</name>
    <dbReference type="NCBI Taxonomy" id="456999"/>
    <lineage>
        <taxon>Eukaryota</taxon>
        <taxon>Fungi</taxon>
        <taxon>Dikarya</taxon>
        <taxon>Basidiomycota</taxon>
        <taxon>Agaricomycotina</taxon>
        <taxon>Agaricomycetes</taxon>
        <taxon>Cantharellales</taxon>
        <taxon>Ceratobasidiaceae</taxon>
        <taxon>Rhizoctonia</taxon>
    </lineage>
</organism>
<proteinExistence type="predicted"/>
<evidence type="ECO:0000313" key="1">
    <source>
        <dbReference type="EMBL" id="CAE6462829.1"/>
    </source>
</evidence>
<comment type="caution">
    <text evidence="1">The sequence shown here is derived from an EMBL/GenBank/DDBJ whole genome shotgun (WGS) entry which is preliminary data.</text>
</comment>
<dbReference type="AlphaFoldDB" id="A0A8H3BQJ5"/>
<sequence length="639" mass="72511">MEIPARLSLQAKLAAERRSYVNGSFGSSGALLTEAAKFLIQSPREKLCLMKFHQDWQHEDCPVMKWYSLQNVPGSSTKFRSIEHRRDSEAPYFHEFLLIKLTDGATCRVERTGQGSRVDAVRIIGCDAQDYIQYFLPTKYESSIRNSRPSELVAKIDFPRDLDIMDVLAVCYAVYKRGRTRKYTVQRFNCYFLCGAILLALTRRFVRWEATVTLDAWQDAINKVLAHVEKRARDPNNTDLVFLVCHHIEPASAQPAEFILKALRDRLGTEPTYISLKQALADNLWRSSWSAHRDRAIAQHINSAIAIAISGDSDCAKVFHSAIHDGKRALQEKHETFAIVHKIFNKKATGAMYDSVRALKKASEEQYRLEKIERPSSIFRDAWVAVVSSAVGVWFPIQLLCSDDMEEWGFKELMLSSTRGILAGQRIAKLQSRRLYGMTAPEGPTVEVANNMRIDSAATMQEDMAQTNYMMAARSLGETLQALSEQGILTVPNITLALHETLCKNVWDDWLNRSFRQLLRDFLPDMLKEEEEGVLVEIPGQDGPIIEIKSIAKYQEYMRKRVQDHAKRIETFRLASASLKSIFDKCLVPIRVLLRPADDASSFSSPILQQKKNKALNTACKVLDKLCLGNVWLSAGPRD</sequence>
<name>A0A8H3BQJ5_9AGAM</name>
<evidence type="ECO:0000313" key="2">
    <source>
        <dbReference type="Proteomes" id="UP000663853"/>
    </source>
</evidence>
<gene>
    <name evidence="1" type="ORF">RDB_LOCUS63898</name>
</gene>
<reference evidence="1" key="1">
    <citation type="submission" date="2021-01" db="EMBL/GenBank/DDBJ databases">
        <authorList>
            <person name="Kaushik A."/>
        </authorList>
    </citation>
    <scope>NUCLEOTIDE SEQUENCE</scope>
    <source>
        <strain evidence="1">AG6-10EEA</strain>
    </source>
</reference>
<dbReference type="Proteomes" id="UP000663853">
    <property type="component" value="Unassembled WGS sequence"/>
</dbReference>
<protein>
    <submittedName>
        <fullName evidence="1">Uncharacterized protein</fullName>
    </submittedName>
</protein>
<accession>A0A8H3BQJ5</accession>
<dbReference type="EMBL" id="CAJMXA010001544">
    <property type="protein sequence ID" value="CAE6462829.1"/>
    <property type="molecule type" value="Genomic_DNA"/>
</dbReference>